<accession>A0A4C1UER8</accession>
<feature type="compositionally biased region" description="Basic and acidic residues" evidence="1">
    <location>
        <begin position="8"/>
        <end position="54"/>
    </location>
</feature>
<dbReference type="AlphaFoldDB" id="A0A4C1UER8"/>
<feature type="region of interest" description="Disordered" evidence="1">
    <location>
        <begin position="115"/>
        <end position="137"/>
    </location>
</feature>
<proteinExistence type="predicted"/>
<name>A0A4C1UER8_EUMVA</name>
<evidence type="ECO:0000313" key="3">
    <source>
        <dbReference type="Proteomes" id="UP000299102"/>
    </source>
</evidence>
<evidence type="ECO:0000256" key="1">
    <source>
        <dbReference type="SAM" id="MobiDB-lite"/>
    </source>
</evidence>
<organism evidence="2 3">
    <name type="scientific">Eumeta variegata</name>
    <name type="common">Bagworm moth</name>
    <name type="synonym">Eumeta japonica</name>
    <dbReference type="NCBI Taxonomy" id="151549"/>
    <lineage>
        <taxon>Eukaryota</taxon>
        <taxon>Metazoa</taxon>
        <taxon>Ecdysozoa</taxon>
        <taxon>Arthropoda</taxon>
        <taxon>Hexapoda</taxon>
        <taxon>Insecta</taxon>
        <taxon>Pterygota</taxon>
        <taxon>Neoptera</taxon>
        <taxon>Endopterygota</taxon>
        <taxon>Lepidoptera</taxon>
        <taxon>Glossata</taxon>
        <taxon>Ditrysia</taxon>
        <taxon>Tineoidea</taxon>
        <taxon>Psychidae</taxon>
        <taxon>Oiketicinae</taxon>
        <taxon>Eumeta</taxon>
    </lineage>
</organism>
<feature type="compositionally biased region" description="Basic and acidic residues" evidence="1">
    <location>
        <begin position="74"/>
        <end position="91"/>
    </location>
</feature>
<reference evidence="2 3" key="1">
    <citation type="journal article" date="2019" name="Commun. Biol.">
        <title>The bagworm genome reveals a unique fibroin gene that provides high tensile strength.</title>
        <authorList>
            <person name="Kono N."/>
            <person name="Nakamura H."/>
            <person name="Ohtoshi R."/>
            <person name="Tomita M."/>
            <person name="Numata K."/>
            <person name="Arakawa K."/>
        </authorList>
    </citation>
    <scope>NUCLEOTIDE SEQUENCE [LARGE SCALE GENOMIC DNA]</scope>
</reference>
<keyword evidence="3" id="KW-1185">Reference proteome</keyword>
<evidence type="ECO:0000313" key="2">
    <source>
        <dbReference type="EMBL" id="GBP24620.1"/>
    </source>
</evidence>
<gene>
    <name evidence="2" type="ORF">EVAR_15826_1</name>
</gene>
<feature type="region of interest" description="Disordered" evidence="1">
    <location>
        <begin position="72"/>
        <end position="91"/>
    </location>
</feature>
<comment type="caution">
    <text evidence="2">The sequence shown here is derived from an EMBL/GenBank/DDBJ whole genome shotgun (WGS) entry which is preliminary data.</text>
</comment>
<feature type="region of interest" description="Disordered" evidence="1">
    <location>
        <begin position="1"/>
        <end position="54"/>
    </location>
</feature>
<sequence>MQVCKKRQTSDKQMWSEEVRKKENEKESKKERGSEKSGRDKESNREIKVRKYGYESSVELKSEIVIDFQSTNQKSDRDSISTRMEPQTHRRDHYQLTENNWYTRTCEPTPAQHHRNCNAAGRPPCARASPTGTHGMR</sequence>
<protein>
    <submittedName>
        <fullName evidence="2">Uncharacterized protein</fullName>
    </submittedName>
</protein>
<dbReference type="EMBL" id="BGZK01000164">
    <property type="protein sequence ID" value="GBP24620.1"/>
    <property type="molecule type" value="Genomic_DNA"/>
</dbReference>
<dbReference type="Proteomes" id="UP000299102">
    <property type="component" value="Unassembled WGS sequence"/>
</dbReference>